<keyword evidence="3" id="KW-0723">Serine/threonine-protein kinase</keyword>
<evidence type="ECO:0000313" key="8">
    <source>
        <dbReference type="EMBL" id="CAG8623416.1"/>
    </source>
</evidence>
<gene>
    <name evidence="8" type="ORF">PBRASI_LOCUS8839</name>
</gene>
<evidence type="ECO:0000256" key="1">
    <source>
        <dbReference type="ARBA" id="ARBA00004613"/>
    </source>
</evidence>
<evidence type="ECO:0000259" key="7">
    <source>
        <dbReference type="PROSITE" id="PS51158"/>
    </source>
</evidence>
<dbReference type="Gene3D" id="3.20.200.10">
    <property type="entry name" value="MHCK/EF2 kinase"/>
    <property type="match status" value="1"/>
</dbReference>
<dbReference type="Pfam" id="PF25106">
    <property type="entry name" value="VWA_4"/>
    <property type="match status" value="1"/>
</dbReference>
<dbReference type="SUPFAM" id="SSF56112">
    <property type="entry name" value="Protein kinase-like (PK-like)"/>
    <property type="match status" value="1"/>
</dbReference>
<keyword evidence="9" id="KW-1185">Reference proteome</keyword>
<dbReference type="PROSITE" id="PS51158">
    <property type="entry name" value="ALPHA_KINASE"/>
    <property type="match status" value="1"/>
</dbReference>
<dbReference type="Proteomes" id="UP000789739">
    <property type="component" value="Unassembled WGS sequence"/>
</dbReference>
<dbReference type="InterPro" id="IPR052969">
    <property type="entry name" value="Thr-specific_kinase-like"/>
</dbReference>
<evidence type="ECO:0000256" key="4">
    <source>
        <dbReference type="ARBA" id="ARBA00022679"/>
    </source>
</evidence>
<keyword evidence="6" id="KW-0418">Kinase</keyword>
<reference evidence="8" key="1">
    <citation type="submission" date="2021-06" db="EMBL/GenBank/DDBJ databases">
        <authorList>
            <person name="Kallberg Y."/>
            <person name="Tangrot J."/>
            <person name="Rosling A."/>
        </authorList>
    </citation>
    <scope>NUCLEOTIDE SEQUENCE</scope>
    <source>
        <strain evidence="8">BR232B</strain>
    </source>
</reference>
<comment type="subcellular location">
    <subcellularLocation>
        <location evidence="1">Secreted</location>
    </subcellularLocation>
</comment>
<keyword evidence="4" id="KW-0808">Transferase</keyword>
<dbReference type="SUPFAM" id="SSF53300">
    <property type="entry name" value="vWA-like"/>
    <property type="match status" value="1"/>
</dbReference>
<dbReference type="CDD" id="cd00198">
    <property type="entry name" value="vWFA"/>
    <property type="match status" value="1"/>
</dbReference>
<dbReference type="GO" id="GO:0004674">
    <property type="term" value="F:protein serine/threonine kinase activity"/>
    <property type="evidence" value="ECO:0007669"/>
    <property type="project" value="UniProtKB-KW"/>
</dbReference>
<dbReference type="GO" id="GO:0005524">
    <property type="term" value="F:ATP binding"/>
    <property type="evidence" value="ECO:0007669"/>
    <property type="project" value="InterPro"/>
</dbReference>
<protein>
    <submittedName>
        <fullName evidence="8">8931_t:CDS:1</fullName>
    </submittedName>
</protein>
<accession>A0A9N9D4Z9</accession>
<sequence length="544" mass="61743">MRKFSCFNNKKKPKEKKEAAFLISDKTSSISSDTTTATIVPPSLTSDLEKLNLIEDRLNRYIDEAKESGYSDTKSRAKAAALRENEISKAFINIERSMAVDLCFVLDCTSSMMNHLAAAKNCILQVANYIKNINPRIQARVGFCGYRDHFDEDNRLQIFDFTDSYEKFSKDLACVRTLSGNDIPEDVLGGLNAAIERMSWRNGTRILLHIGDAPPHGRRFTDKKDEYPDGDPHGLTAESVLNKMQEKNIIYFFGKIKYYTDKMIEIFNSIIGDFPVFDLVGGDPTALIDKLVNASCSAIASSVTLTSILGVDSSEIYALRRKKLEMNTEEPDWNECSLYSGVILRHRYPDDLGDIVDHQFFHKSHLVSQDFNFKMAAQPFSAGTERCAYFGLDCNTVPPEKIVIKEYLGEQKSNPIEDYLAAVEVSAIACYLSAMYNIYTRKMGVKKVRFLEAKLLRSTIDYKTQYYTTEPRLQGAEFKRFNINSGMIVELHPSLEAFAHFTYVYTGKYLVVYDLQGIELEDQFILTDPAIHCVDPLRFGKTNF</sequence>
<evidence type="ECO:0000256" key="2">
    <source>
        <dbReference type="ARBA" id="ARBA00022525"/>
    </source>
</evidence>
<dbReference type="InterPro" id="IPR036465">
    <property type="entry name" value="vWFA_dom_sf"/>
</dbReference>
<keyword evidence="2" id="KW-0964">Secreted</keyword>
<keyword evidence="5" id="KW-0732">Signal</keyword>
<dbReference type="Gene3D" id="3.40.50.410">
    <property type="entry name" value="von Willebrand factor, type A domain"/>
    <property type="match status" value="1"/>
</dbReference>
<evidence type="ECO:0000256" key="5">
    <source>
        <dbReference type="ARBA" id="ARBA00022729"/>
    </source>
</evidence>
<organism evidence="8 9">
    <name type="scientific">Paraglomus brasilianum</name>
    <dbReference type="NCBI Taxonomy" id="144538"/>
    <lineage>
        <taxon>Eukaryota</taxon>
        <taxon>Fungi</taxon>
        <taxon>Fungi incertae sedis</taxon>
        <taxon>Mucoromycota</taxon>
        <taxon>Glomeromycotina</taxon>
        <taxon>Glomeromycetes</taxon>
        <taxon>Paraglomerales</taxon>
        <taxon>Paraglomeraceae</taxon>
        <taxon>Paraglomus</taxon>
    </lineage>
</organism>
<dbReference type="SMART" id="SM00811">
    <property type="entry name" value="Alpha_kinase"/>
    <property type="match status" value="1"/>
</dbReference>
<comment type="caution">
    <text evidence="8">The sequence shown here is derived from an EMBL/GenBank/DDBJ whole genome shotgun (WGS) entry which is preliminary data.</text>
</comment>
<evidence type="ECO:0000313" key="9">
    <source>
        <dbReference type="Proteomes" id="UP000789739"/>
    </source>
</evidence>
<feature type="domain" description="Alpha-type protein kinase" evidence="7">
    <location>
        <begin position="325"/>
        <end position="544"/>
    </location>
</feature>
<dbReference type="Pfam" id="PF02816">
    <property type="entry name" value="Alpha_kinase"/>
    <property type="match status" value="1"/>
</dbReference>
<dbReference type="Gene3D" id="3.30.200.20">
    <property type="entry name" value="Phosphorylase Kinase, domain 1"/>
    <property type="match status" value="1"/>
</dbReference>
<dbReference type="InterPro" id="IPR056861">
    <property type="entry name" value="HMCN1-like_VWA"/>
</dbReference>
<dbReference type="AlphaFoldDB" id="A0A9N9D4Z9"/>
<dbReference type="OrthoDB" id="301415at2759"/>
<dbReference type="PANTHER" id="PTHR47763:SF4">
    <property type="entry name" value="ALPHA-PROTEIN KINASE VWKA"/>
    <property type="match status" value="1"/>
</dbReference>
<evidence type="ECO:0000256" key="6">
    <source>
        <dbReference type="ARBA" id="ARBA00022777"/>
    </source>
</evidence>
<evidence type="ECO:0000256" key="3">
    <source>
        <dbReference type="ARBA" id="ARBA00022527"/>
    </source>
</evidence>
<feature type="non-terminal residue" evidence="8">
    <location>
        <position position="544"/>
    </location>
</feature>
<dbReference type="EMBL" id="CAJVPI010001695">
    <property type="protein sequence ID" value="CAG8623416.1"/>
    <property type="molecule type" value="Genomic_DNA"/>
</dbReference>
<dbReference type="InterPro" id="IPR011009">
    <property type="entry name" value="Kinase-like_dom_sf"/>
</dbReference>
<dbReference type="InterPro" id="IPR004166">
    <property type="entry name" value="a-kinase_dom"/>
</dbReference>
<dbReference type="PANTHER" id="PTHR47763">
    <property type="entry name" value="ALPHA-PROTEIN KINASE VWKA"/>
    <property type="match status" value="1"/>
</dbReference>
<proteinExistence type="predicted"/>
<name>A0A9N9D4Z9_9GLOM</name>